<sequence>MRRIAIVGSGGSGKSTFAKKLSNQINIDLYHLDSLLWLPGWVPVTKEQQVAIQQRIVKEDTWIVDGNYNSTLDIRLNEADTIIFLDISRFVCLYRILKRYVLNRNRDREDMAGGCPEQLSWQFLKWIFHYPENKRPHLLKKLQVHSLNKEVIILKSRRDVERFLRHVS</sequence>
<name>A0A4Z0H214_9BACI</name>
<dbReference type="CDD" id="cd02019">
    <property type="entry name" value="NK"/>
    <property type="match status" value="1"/>
</dbReference>
<reference evidence="1 2" key="1">
    <citation type="journal article" date="2003" name="Int. J. Syst. Evol. Microbiol.">
        <title>Halobacillus salinus sp. nov., isolated from a salt lake on the coast of the East Sea in Korea.</title>
        <authorList>
            <person name="Yoon J.H."/>
            <person name="Kang K.H."/>
            <person name="Park Y.H."/>
        </authorList>
    </citation>
    <scope>NUCLEOTIDE SEQUENCE [LARGE SCALE GENOMIC DNA]</scope>
    <source>
        <strain evidence="1 2">HSL-3</strain>
    </source>
</reference>
<dbReference type="PANTHER" id="PTHR37816:SF3">
    <property type="entry name" value="MODULATES DNA TOPOLOGY"/>
    <property type="match status" value="1"/>
</dbReference>
<dbReference type="STRING" id="192814.GCA_900166575_01489"/>
<dbReference type="EMBL" id="SRJC01000001">
    <property type="protein sequence ID" value="TGB04438.1"/>
    <property type="molecule type" value="Genomic_DNA"/>
</dbReference>
<accession>A0A4Z0H214</accession>
<organism evidence="1 2">
    <name type="scientific">Halobacillus salinus</name>
    <dbReference type="NCBI Taxonomy" id="192814"/>
    <lineage>
        <taxon>Bacteria</taxon>
        <taxon>Bacillati</taxon>
        <taxon>Bacillota</taxon>
        <taxon>Bacilli</taxon>
        <taxon>Bacillales</taxon>
        <taxon>Bacillaceae</taxon>
        <taxon>Halobacillus</taxon>
    </lineage>
</organism>
<dbReference type="NCBIfam" id="NF005994">
    <property type="entry name" value="PRK08118.1"/>
    <property type="match status" value="1"/>
</dbReference>
<evidence type="ECO:0000313" key="2">
    <source>
        <dbReference type="Proteomes" id="UP000297982"/>
    </source>
</evidence>
<dbReference type="Gene3D" id="3.40.50.300">
    <property type="entry name" value="P-loop containing nucleotide triphosphate hydrolases"/>
    <property type="match status" value="1"/>
</dbReference>
<dbReference type="InterPro" id="IPR027417">
    <property type="entry name" value="P-loop_NTPase"/>
</dbReference>
<protein>
    <submittedName>
        <fullName evidence="1">DNA topology modulation protein</fullName>
    </submittedName>
</protein>
<proteinExistence type="predicted"/>
<dbReference type="SUPFAM" id="SSF52540">
    <property type="entry name" value="P-loop containing nucleoside triphosphate hydrolases"/>
    <property type="match status" value="1"/>
</dbReference>
<dbReference type="Proteomes" id="UP000297982">
    <property type="component" value="Unassembled WGS sequence"/>
</dbReference>
<gene>
    <name evidence="1" type="ORF">E4663_05430</name>
</gene>
<evidence type="ECO:0000313" key="1">
    <source>
        <dbReference type="EMBL" id="TGB04438.1"/>
    </source>
</evidence>
<dbReference type="RefSeq" id="WP_135326898.1">
    <property type="nucleotide sequence ID" value="NZ_SRJC01000001.1"/>
</dbReference>
<comment type="caution">
    <text evidence="1">The sequence shown here is derived from an EMBL/GenBank/DDBJ whole genome shotgun (WGS) entry which is preliminary data.</text>
</comment>
<dbReference type="PANTHER" id="PTHR37816">
    <property type="entry name" value="YALI0E33011P"/>
    <property type="match status" value="1"/>
</dbReference>
<dbReference type="AlphaFoldDB" id="A0A4Z0H214"/>
<dbReference type="InterPro" id="IPR052922">
    <property type="entry name" value="Cytidylate_Kinase-2"/>
</dbReference>
<keyword evidence="2" id="KW-1185">Reference proteome</keyword>